<dbReference type="Proteomes" id="UP000239757">
    <property type="component" value="Unassembled WGS sequence"/>
</dbReference>
<reference evidence="1 2" key="1">
    <citation type="submission" date="2015-01" db="EMBL/GenBank/DDBJ databases">
        <title>Genome of allotetraploid Gossypium barbadense reveals genomic plasticity and fiber elongation in cotton evolution.</title>
        <authorList>
            <person name="Chen X."/>
            <person name="Liu X."/>
            <person name="Zhao B."/>
            <person name="Zheng H."/>
            <person name="Hu Y."/>
            <person name="Lu G."/>
            <person name="Yang C."/>
            <person name="Chen J."/>
            <person name="Shan C."/>
            <person name="Zhang L."/>
            <person name="Zhou Y."/>
            <person name="Wang L."/>
            <person name="Guo W."/>
            <person name="Bai Y."/>
            <person name="Ruan J."/>
            <person name="Shangguan X."/>
            <person name="Mao Y."/>
            <person name="Jiang J."/>
            <person name="Zhu Y."/>
            <person name="Lei J."/>
            <person name="Kang H."/>
            <person name="Chen S."/>
            <person name="He X."/>
            <person name="Wang R."/>
            <person name="Wang Y."/>
            <person name="Chen J."/>
            <person name="Wang L."/>
            <person name="Yu S."/>
            <person name="Wang B."/>
            <person name="Wei J."/>
            <person name="Song S."/>
            <person name="Lu X."/>
            <person name="Gao Z."/>
            <person name="Gu W."/>
            <person name="Deng X."/>
            <person name="Ma D."/>
            <person name="Wang S."/>
            <person name="Liang W."/>
            <person name="Fang L."/>
            <person name="Cai C."/>
            <person name="Zhu X."/>
            <person name="Zhou B."/>
            <person name="Zhang Y."/>
            <person name="Chen Z."/>
            <person name="Xu S."/>
            <person name="Zhu R."/>
            <person name="Wang S."/>
            <person name="Zhang T."/>
            <person name="Zhao G."/>
        </authorList>
    </citation>
    <scope>NUCLEOTIDE SEQUENCE [LARGE SCALE GENOMIC DNA]</scope>
    <source>
        <strain evidence="2">cv. Xinhai21</strain>
        <tissue evidence="1">Leaf</tissue>
    </source>
</reference>
<evidence type="ECO:0000313" key="2">
    <source>
        <dbReference type="Proteomes" id="UP000239757"/>
    </source>
</evidence>
<accession>A0A2P5YFK9</accession>
<protein>
    <submittedName>
        <fullName evidence="1">Uncharacterized protein</fullName>
    </submittedName>
</protein>
<evidence type="ECO:0000313" key="1">
    <source>
        <dbReference type="EMBL" id="PPS14324.1"/>
    </source>
</evidence>
<dbReference type="OrthoDB" id="1723222at2759"/>
<dbReference type="AlphaFoldDB" id="A0A2P5YFK9"/>
<organism evidence="1 2">
    <name type="scientific">Gossypium barbadense</name>
    <name type="common">Sea Island cotton</name>
    <name type="synonym">Hibiscus barbadensis</name>
    <dbReference type="NCBI Taxonomy" id="3634"/>
    <lineage>
        <taxon>Eukaryota</taxon>
        <taxon>Viridiplantae</taxon>
        <taxon>Streptophyta</taxon>
        <taxon>Embryophyta</taxon>
        <taxon>Tracheophyta</taxon>
        <taxon>Spermatophyta</taxon>
        <taxon>Magnoliopsida</taxon>
        <taxon>eudicotyledons</taxon>
        <taxon>Gunneridae</taxon>
        <taxon>Pentapetalae</taxon>
        <taxon>rosids</taxon>
        <taxon>malvids</taxon>
        <taxon>Malvales</taxon>
        <taxon>Malvaceae</taxon>
        <taxon>Malvoideae</taxon>
        <taxon>Gossypium</taxon>
    </lineage>
</organism>
<gene>
    <name evidence="1" type="ORF">GOBAR_AA06255</name>
</gene>
<sequence length="189" mass="21301">MLTKFISVSETRFQNTKTVLKNQQALIQGLKNQIGQLAKLISERPQGSLPSNTETNPREQLHAIIILDEEGSVDSKPEPRQEGVVRDQVFLDKTDPRVVTSKSNADRATPFTVLTIFPYDTVEVTLTKFERYIMTNTRGKSKVAVSSSATAEVRHPYLRFSMDPPEDLFQLLRVQPLGLGRCIEWAALE</sequence>
<name>A0A2P5YFK9_GOSBA</name>
<proteinExistence type="predicted"/>
<dbReference type="EMBL" id="KZ663267">
    <property type="protein sequence ID" value="PPS14324.1"/>
    <property type="molecule type" value="Genomic_DNA"/>
</dbReference>